<evidence type="ECO:0000259" key="9">
    <source>
        <dbReference type="PROSITE" id="PS50928"/>
    </source>
</evidence>
<feature type="transmembrane region" description="Helical" evidence="8">
    <location>
        <begin position="184"/>
        <end position="207"/>
    </location>
</feature>
<evidence type="ECO:0000256" key="3">
    <source>
        <dbReference type="ARBA" id="ARBA00022475"/>
    </source>
</evidence>
<dbReference type="Proteomes" id="UP000653493">
    <property type="component" value="Unassembled WGS sequence"/>
</dbReference>
<dbReference type="GO" id="GO:0006865">
    <property type="term" value="P:amino acid transport"/>
    <property type="evidence" value="ECO:0007669"/>
    <property type="project" value="UniProtKB-KW"/>
</dbReference>
<sequence length="215" mass="22757">MHVLTSHPGVFAHGLLVTLHLSAATFLLAAAVGLLLAVCRICPVRPLRLFAALYVSAVRGVPLLVLLTLFVFGLPEIGVVYSLFWTVVTAMGLYWAAFLCETVRAGVRSVPPGQTEAARALGLTFGQVLRCVVVPQALRATVQPLASLLIAVVLNSSLAAAVGVTQELTGQTVLLDQRYAQPLFTFAAAAACYVLLTLAIGRTAAVLERRLAVLR</sequence>
<evidence type="ECO:0000256" key="4">
    <source>
        <dbReference type="ARBA" id="ARBA00022692"/>
    </source>
</evidence>
<evidence type="ECO:0000256" key="1">
    <source>
        <dbReference type="ARBA" id="ARBA00004651"/>
    </source>
</evidence>
<dbReference type="PROSITE" id="PS50928">
    <property type="entry name" value="ABC_TM1"/>
    <property type="match status" value="1"/>
</dbReference>
<dbReference type="GO" id="GO:0022857">
    <property type="term" value="F:transmembrane transporter activity"/>
    <property type="evidence" value="ECO:0007669"/>
    <property type="project" value="InterPro"/>
</dbReference>
<organism evidence="10 11">
    <name type="scientific">Streptomyces griseoviridis</name>
    <dbReference type="NCBI Taxonomy" id="45398"/>
    <lineage>
        <taxon>Bacteria</taxon>
        <taxon>Bacillati</taxon>
        <taxon>Actinomycetota</taxon>
        <taxon>Actinomycetes</taxon>
        <taxon>Kitasatosporales</taxon>
        <taxon>Streptomycetaceae</taxon>
        <taxon>Streptomyces</taxon>
    </lineage>
</organism>
<dbReference type="InterPro" id="IPR035906">
    <property type="entry name" value="MetI-like_sf"/>
</dbReference>
<protein>
    <submittedName>
        <fullName evidence="10">Glutamine ABC transporter permease</fullName>
    </submittedName>
</protein>
<comment type="subcellular location">
    <subcellularLocation>
        <location evidence="1 8">Cell membrane</location>
        <topology evidence="1 8">Multi-pass membrane protein</topology>
    </subcellularLocation>
</comment>
<gene>
    <name evidence="10" type="ORF">GCM10010238_59880</name>
</gene>
<dbReference type="PANTHER" id="PTHR30614">
    <property type="entry name" value="MEMBRANE COMPONENT OF AMINO ACID ABC TRANSPORTER"/>
    <property type="match status" value="1"/>
</dbReference>
<keyword evidence="4 8" id="KW-0812">Transmembrane</keyword>
<dbReference type="PANTHER" id="PTHR30614:SF0">
    <property type="entry name" value="L-CYSTINE TRANSPORT SYSTEM PERMEASE PROTEIN TCYL"/>
    <property type="match status" value="1"/>
</dbReference>
<feature type="transmembrane region" description="Helical" evidence="8">
    <location>
        <begin position="12"/>
        <end position="37"/>
    </location>
</feature>
<feature type="transmembrane region" description="Helical" evidence="8">
    <location>
        <begin position="78"/>
        <end position="99"/>
    </location>
</feature>
<evidence type="ECO:0000256" key="7">
    <source>
        <dbReference type="ARBA" id="ARBA00023136"/>
    </source>
</evidence>
<proteinExistence type="inferred from homology"/>
<dbReference type="GO" id="GO:0043190">
    <property type="term" value="C:ATP-binding cassette (ABC) transporter complex"/>
    <property type="evidence" value="ECO:0007669"/>
    <property type="project" value="InterPro"/>
</dbReference>
<dbReference type="Gene3D" id="1.10.3720.10">
    <property type="entry name" value="MetI-like"/>
    <property type="match status" value="1"/>
</dbReference>
<keyword evidence="5" id="KW-0029">Amino-acid transport</keyword>
<keyword evidence="6 8" id="KW-1133">Transmembrane helix</keyword>
<comment type="similarity">
    <text evidence="8">Belongs to the binding-protein-dependent transport system permease family.</text>
</comment>
<evidence type="ECO:0000256" key="8">
    <source>
        <dbReference type="RuleBase" id="RU363032"/>
    </source>
</evidence>
<dbReference type="Pfam" id="PF00528">
    <property type="entry name" value="BPD_transp_1"/>
    <property type="match status" value="1"/>
</dbReference>
<reference evidence="10" key="2">
    <citation type="submission" date="2020-09" db="EMBL/GenBank/DDBJ databases">
        <authorList>
            <person name="Sun Q."/>
            <person name="Ohkuma M."/>
        </authorList>
    </citation>
    <scope>NUCLEOTIDE SEQUENCE</scope>
    <source>
        <strain evidence="10">JCM 4234</strain>
    </source>
</reference>
<evidence type="ECO:0000313" key="10">
    <source>
        <dbReference type="EMBL" id="GGS62816.1"/>
    </source>
</evidence>
<comment type="caution">
    <text evidence="10">The sequence shown here is derived from an EMBL/GenBank/DDBJ whole genome shotgun (WGS) entry which is preliminary data.</text>
</comment>
<keyword evidence="3" id="KW-1003">Cell membrane</keyword>
<feature type="transmembrane region" description="Helical" evidence="8">
    <location>
        <begin position="145"/>
        <end position="164"/>
    </location>
</feature>
<keyword evidence="2 8" id="KW-0813">Transport</keyword>
<evidence type="ECO:0000256" key="5">
    <source>
        <dbReference type="ARBA" id="ARBA00022970"/>
    </source>
</evidence>
<reference evidence="10" key="1">
    <citation type="journal article" date="2014" name="Int. J. Syst. Evol. Microbiol.">
        <title>Complete genome sequence of Corynebacterium casei LMG S-19264T (=DSM 44701T), isolated from a smear-ripened cheese.</title>
        <authorList>
            <consortium name="US DOE Joint Genome Institute (JGI-PGF)"/>
            <person name="Walter F."/>
            <person name="Albersmeier A."/>
            <person name="Kalinowski J."/>
            <person name="Ruckert C."/>
        </authorList>
    </citation>
    <scope>NUCLEOTIDE SEQUENCE</scope>
    <source>
        <strain evidence="10">JCM 4234</strain>
    </source>
</reference>
<dbReference type="CDD" id="cd06261">
    <property type="entry name" value="TM_PBP2"/>
    <property type="match status" value="1"/>
</dbReference>
<dbReference type="EMBL" id="BMSL01000027">
    <property type="protein sequence ID" value="GGS62816.1"/>
    <property type="molecule type" value="Genomic_DNA"/>
</dbReference>
<dbReference type="InterPro" id="IPR010065">
    <property type="entry name" value="AA_ABC_transptr_permease_3TM"/>
</dbReference>
<dbReference type="AlphaFoldDB" id="A0A918GU93"/>
<dbReference type="InterPro" id="IPR000515">
    <property type="entry name" value="MetI-like"/>
</dbReference>
<dbReference type="InterPro" id="IPR043429">
    <property type="entry name" value="ArtM/GltK/GlnP/TcyL/YhdX-like"/>
</dbReference>
<dbReference type="NCBIfam" id="TIGR01726">
    <property type="entry name" value="HEQRo_perm_3TM"/>
    <property type="match status" value="1"/>
</dbReference>
<evidence type="ECO:0000313" key="11">
    <source>
        <dbReference type="Proteomes" id="UP000653493"/>
    </source>
</evidence>
<dbReference type="SUPFAM" id="SSF161098">
    <property type="entry name" value="MetI-like"/>
    <property type="match status" value="1"/>
</dbReference>
<feature type="domain" description="ABC transmembrane type-1" evidence="9">
    <location>
        <begin position="15"/>
        <end position="204"/>
    </location>
</feature>
<accession>A0A918GU93</accession>
<feature type="transmembrane region" description="Helical" evidence="8">
    <location>
        <begin position="49"/>
        <end position="72"/>
    </location>
</feature>
<keyword evidence="7 8" id="KW-0472">Membrane</keyword>
<keyword evidence="11" id="KW-1185">Reference proteome</keyword>
<evidence type="ECO:0000256" key="6">
    <source>
        <dbReference type="ARBA" id="ARBA00022989"/>
    </source>
</evidence>
<evidence type="ECO:0000256" key="2">
    <source>
        <dbReference type="ARBA" id="ARBA00022448"/>
    </source>
</evidence>
<name>A0A918GU93_STRGD</name>